<dbReference type="InterPro" id="IPR004089">
    <property type="entry name" value="MCPsignal_dom"/>
</dbReference>
<protein>
    <submittedName>
        <fullName evidence="7">Methyl-accepting chemotaxis protein</fullName>
    </submittedName>
</protein>
<dbReference type="GO" id="GO:0006935">
    <property type="term" value="P:chemotaxis"/>
    <property type="evidence" value="ECO:0007669"/>
    <property type="project" value="UniProtKB-KW"/>
</dbReference>
<dbReference type="Pfam" id="PF00015">
    <property type="entry name" value="MCPsignal"/>
    <property type="match status" value="1"/>
</dbReference>
<dbReference type="SUPFAM" id="SSF58104">
    <property type="entry name" value="Methyl-accepting chemotaxis protein (MCP) signaling domain"/>
    <property type="match status" value="1"/>
</dbReference>
<dbReference type="PROSITE" id="PS50111">
    <property type="entry name" value="CHEMOTAXIS_TRANSDUC_2"/>
    <property type="match status" value="1"/>
</dbReference>
<dbReference type="OrthoDB" id="9814363at2"/>
<evidence type="ECO:0000259" key="5">
    <source>
        <dbReference type="PROSITE" id="PS50111"/>
    </source>
</evidence>
<dbReference type="Gene3D" id="6.10.340.10">
    <property type="match status" value="1"/>
</dbReference>
<dbReference type="PANTHER" id="PTHR43531:SF11">
    <property type="entry name" value="METHYL-ACCEPTING CHEMOTAXIS PROTEIN 3"/>
    <property type="match status" value="1"/>
</dbReference>
<evidence type="ECO:0000256" key="1">
    <source>
        <dbReference type="ARBA" id="ARBA00022500"/>
    </source>
</evidence>
<name>A0A1I6J2G1_9FIRM</name>
<dbReference type="AlphaFoldDB" id="A0A1I6J2G1"/>
<evidence type="ECO:0000259" key="6">
    <source>
        <dbReference type="PROSITE" id="PS50885"/>
    </source>
</evidence>
<dbReference type="SMART" id="SM00304">
    <property type="entry name" value="HAMP"/>
    <property type="match status" value="1"/>
</dbReference>
<dbReference type="STRING" id="37658.SAMN05661086_01388"/>
<reference evidence="7 8" key="1">
    <citation type="submission" date="2016-10" db="EMBL/GenBank/DDBJ databases">
        <authorList>
            <person name="de Groot N.N."/>
        </authorList>
    </citation>
    <scope>NUCLEOTIDE SEQUENCE [LARGE SCALE GENOMIC DNA]</scope>
    <source>
        <strain evidence="7 8">743A</strain>
    </source>
</reference>
<dbReference type="GO" id="GO:0004888">
    <property type="term" value="F:transmembrane signaling receptor activity"/>
    <property type="evidence" value="ECO:0007669"/>
    <property type="project" value="InterPro"/>
</dbReference>
<dbReference type="PRINTS" id="PR00260">
    <property type="entry name" value="CHEMTRNSDUCR"/>
</dbReference>
<evidence type="ECO:0000313" key="7">
    <source>
        <dbReference type="EMBL" id="SFR73192.1"/>
    </source>
</evidence>
<keyword evidence="4" id="KW-1133">Transmembrane helix</keyword>
<dbReference type="Gene3D" id="1.10.287.950">
    <property type="entry name" value="Methyl-accepting chemotaxis protein"/>
    <property type="match status" value="1"/>
</dbReference>
<organism evidence="7 8">
    <name type="scientific">Anaeromicropila populeti</name>
    <dbReference type="NCBI Taxonomy" id="37658"/>
    <lineage>
        <taxon>Bacteria</taxon>
        <taxon>Bacillati</taxon>
        <taxon>Bacillota</taxon>
        <taxon>Clostridia</taxon>
        <taxon>Lachnospirales</taxon>
        <taxon>Lachnospiraceae</taxon>
        <taxon>Anaeromicropila</taxon>
    </lineage>
</organism>
<dbReference type="PANTHER" id="PTHR43531">
    <property type="entry name" value="PROTEIN ICFG"/>
    <property type="match status" value="1"/>
</dbReference>
<keyword evidence="8" id="KW-1185">Reference proteome</keyword>
<dbReference type="InterPro" id="IPR051310">
    <property type="entry name" value="MCP_chemotaxis"/>
</dbReference>
<keyword evidence="1" id="KW-0145">Chemotaxis</keyword>
<dbReference type="Pfam" id="PF00672">
    <property type="entry name" value="HAMP"/>
    <property type="match status" value="1"/>
</dbReference>
<feature type="transmembrane region" description="Helical" evidence="4">
    <location>
        <begin position="44"/>
        <end position="64"/>
    </location>
</feature>
<dbReference type="SMART" id="SM00283">
    <property type="entry name" value="MA"/>
    <property type="match status" value="1"/>
</dbReference>
<evidence type="ECO:0000256" key="4">
    <source>
        <dbReference type="SAM" id="Phobius"/>
    </source>
</evidence>
<dbReference type="EMBL" id="FOYZ01000004">
    <property type="protein sequence ID" value="SFR73192.1"/>
    <property type="molecule type" value="Genomic_DNA"/>
</dbReference>
<proteinExistence type="inferred from homology"/>
<feature type="domain" description="Methyl-accepting transducer" evidence="5">
    <location>
        <begin position="343"/>
        <end position="572"/>
    </location>
</feature>
<dbReference type="GO" id="GO:0007165">
    <property type="term" value="P:signal transduction"/>
    <property type="evidence" value="ECO:0007669"/>
    <property type="project" value="UniProtKB-KW"/>
</dbReference>
<sequence>MTVLLGSLVNRIPMKKKRVPFSIKKRNLFFRNISIAKRLQYANVYNLIITVLIILISICSIFFMHTRLMQFNKDSYFMVTNSMCAKEAASQIQQYIYKSLLTEKEAMQKKYVEEAEKEYQVMVHHLQLIYTSSDSIKSITKESKKTLEQELEKAVRYREKILKAADRNDMENVLKIYKNDYAPILTTITKTLDDVILQADKYAALYMDTSEMQMGITIILFLLLSTGGVVSGIYLCKKTTKSIIEPLKEIEQAMIQVSKGNLEVIIQHRSKDELGVLCSSVRKMVQNLKQYIEDITTTLKKIEEKDIAFSPKYHYVGSFVPIQTSLERICCFIAQMLNQINDSSSQIASASNELSNVSFDIVEGANEQTRSVNKLFGHVDKICNEVMQTKERSANLSDRFSDTVYVVQRGRENMGQLKDCVKKLDEKSKEIHSIIIIIEEITRQTKLVALNASIEAARAGIHGKEFNVVASEIQKLALNCAKAANDTKRLLCENLNIVTECVEVTNRTEDDLEQIKEVCGETDVFVNAITKACISQNAYVDRMRKHLDRISDISNSNQSAAEESYAVSRDFSQQTHNLQSIVESFVKR</sequence>
<dbReference type="PROSITE" id="PS50885">
    <property type="entry name" value="HAMP"/>
    <property type="match status" value="1"/>
</dbReference>
<keyword evidence="4" id="KW-0472">Membrane</keyword>
<evidence type="ECO:0000256" key="3">
    <source>
        <dbReference type="PROSITE-ProRule" id="PRU00284"/>
    </source>
</evidence>
<dbReference type="InterPro" id="IPR004090">
    <property type="entry name" value="Chemotax_Me-accpt_rcpt"/>
</dbReference>
<gene>
    <name evidence="7" type="ORF">SAMN05661086_01388</name>
</gene>
<feature type="transmembrane region" description="Helical" evidence="4">
    <location>
        <begin position="215"/>
        <end position="235"/>
    </location>
</feature>
<comment type="similarity">
    <text evidence="2">Belongs to the methyl-accepting chemotaxis (MCP) protein family.</text>
</comment>
<keyword evidence="4" id="KW-0812">Transmembrane</keyword>
<dbReference type="GO" id="GO:0005886">
    <property type="term" value="C:plasma membrane"/>
    <property type="evidence" value="ECO:0007669"/>
    <property type="project" value="TreeGrafter"/>
</dbReference>
<evidence type="ECO:0000256" key="2">
    <source>
        <dbReference type="ARBA" id="ARBA00029447"/>
    </source>
</evidence>
<accession>A0A1I6J2G1</accession>
<dbReference type="InterPro" id="IPR003660">
    <property type="entry name" value="HAMP_dom"/>
</dbReference>
<dbReference type="Proteomes" id="UP000199659">
    <property type="component" value="Unassembled WGS sequence"/>
</dbReference>
<keyword evidence="3" id="KW-0807">Transducer</keyword>
<evidence type="ECO:0000313" key="8">
    <source>
        <dbReference type="Proteomes" id="UP000199659"/>
    </source>
</evidence>
<feature type="domain" description="HAMP" evidence="6">
    <location>
        <begin position="241"/>
        <end position="293"/>
    </location>
</feature>
<dbReference type="CDD" id="cd06225">
    <property type="entry name" value="HAMP"/>
    <property type="match status" value="1"/>
</dbReference>